<accession>A0A1W0WCK6</accession>
<comment type="caution">
    <text evidence="1">The sequence shown here is derived from an EMBL/GenBank/DDBJ whole genome shotgun (WGS) entry which is preliminary data.</text>
</comment>
<reference evidence="2" key="1">
    <citation type="submission" date="2017-01" db="EMBL/GenBank/DDBJ databases">
        <title>Comparative genomics of anhydrobiosis in the tardigrade Hypsibius dujardini.</title>
        <authorList>
            <person name="Yoshida Y."/>
            <person name="Koutsovoulos G."/>
            <person name="Laetsch D."/>
            <person name="Stevens L."/>
            <person name="Kumar S."/>
            <person name="Horikawa D."/>
            <person name="Ishino K."/>
            <person name="Komine S."/>
            <person name="Tomita M."/>
            <person name="Blaxter M."/>
            <person name="Arakawa K."/>
        </authorList>
    </citation>
    <scope>NUCLEOTIDE SEQUENCE [LARGE SCALE GENOMIC DNA]</scope>
    <source>
        <strain evidence="2">Z151</strain>
    </source>
</reference>
<sequence length="71" mass="7856">MPGITQNRIMMMSGVILRYTPAAMGSRSTCPHFSATFPALANPISTFPTRQNGTASGYQRLNLYNFPDDDR</sequence>
<dbReference type="Proteomes" id="UP000192578">
    <property type="component" value="Unassembled WGS sequence"/>
</dbReference>
<gene>
    <name evidence="1" type="ORF">BV898_12782</name>
</gene>
<dbReference type="AlphaFoldDB" id="A0A1W0WCK6"/>
<evidence type="ECO:0000313" key="1">
    <source>
        <dbReference type="EMBL" id="OQV12946.1"/>
    </source>
</evidence>
<dbReference type="EMBL" id="MTYJ01000133">
    <property type="protein sequence ID" value="OQV12946.1"/>
    <property type="molecule type" value="Genomic_DNA"/>
</dbReference>
<organism evidence="1 2">
    <name type="scientific">Hypsibius exemplaris</name>
    <name type="common">Freshwater tardigrade</name>
    <dbReference type="NCBI Taxonomy" id="2072580"/>
    <lineage>
        <taxon>Eukaryota</taxon>
        <taxon>Metazoa</taxon>
        <taxon>Ecdysozoa</taxon>
        <taxon>Tardigrada</taxon>
        <taxon>Eutardigrada</taxon>
        <taxon>Parachela</taxon>
        <taxon>Hypsibioidea</taxon>
        <taxon>Hypsibiidae</taxon>
        <taxon>Hypsibius</taxon>
    </lineage>
</organism>
<proteinExistence type="predicted"/>
<protein>
    <submittedName>
        <fullName evidence="1">Uncharacterized protein</fullName>
    </submittedName>
</protein>
<name>A0A1W0WCK6_HYPEX</name>
<keyword evidence="2" id="KW-1185">Reference proteome</keyword>
<evidence type="ECO:0000313" key="2">
    <source>
        <dbReference type="Proteomes" id="UP000192578"/>
    </source>
</evidence>